<accession>A0A7W7PES1</accession>
<dbReference type="GO" id="GO:0016705">
    <property type="term" value="F:oxidoreductase activity, acting on paired donors, with incorporation or reduction of molecular oxygen"/>
    <property type="evidence" value="ECO:0007669"/>
    <property type="project" value="UniProtKB-ARBA"/>
</dbReference>
<evidence type="ECO:0000259" key="7">
    <source>
        <dbReference type="PROSITE" id="PS51296"/>
    </source>
</evidence>
<comment type="caution">
    <text evidence="8">The sequence shown here is derived from an EMBL/GenBank/DDBJ whole genome shotgun (WGS) entry which is preliminary data.</text>
</comment>
<dbReference type="AlphaFoldDB" id="A0A7W7PES1"/>
<keyword evidence="5" id="KW-0411">Iron-sulfur</keyword>
<reference evidence="8 9" key="1">
    <citation type="submission" date="2020-08" db="EMBL/GenBank/DDBJ databases">
        <title>Genomic Encyclopedia of Type Strains, Phase III (KMG-III): the genomes of soil and plant-associated and newly described type strains.</title>
        <authorList>
            <person name="Whitman W."/>
        </authorList>
    </citation>
    <scope>NUCLEOTIDE SEQUENCE [LARGE SCALE GENOMIC DNA]</scope>
    <source>
        <strain evidence="8 9">CECT 3265</strain>
    </source>
</reference>
<evidence type="ECO:0000256" key="4">
    <source>
        <dbReference type="ARBA" id="ARBA00023004"/>
    </source>
</evidence>
<protein>
    <submittedName>
        <fullName evidence="8">Nitrite reductase/ring-hydroxylating ferredoxin subunit</fullName>
    </submittedName>
</protein>
<dbReference type="InterPro" id="IPR017941">
    <property type="entry name" value="Rieske_2Fe-2S"/>
</dbReference>
<dbReference type="Gene3D" id="3.90.380.10">
    <property type="entry name" value="Naphthalene 1,2-dioxygenase Alpha Subunit, Chain A, domain 1"/>
    <property type="match status" value="1"/>
</dbReference>
<dbReference type="SUPFAM" id="SSF55961">
    <property type="entry name" value="Bet v1-like"/>
    <property type="match status" value="1"/>
</dbReference>
<evidence type="ECO:0000256" key="3">
    <source>
        <dbReference type="ARBA" id="ARBA00023002"/>
    </source>
</evidence>
<proteinExistence type="predicted"/>
<dbReference type="InterPro" id="IPR036922">
    <property type="entry name" value="Rieske_2Fe-2S_sf"/>
</dbReference>
<dbReference type="GO" id="GO:0051537">
    <property type="term" value="F:2 iron, 2 sulfur cluster binding"/>
    <property type="evidence" value="ECO:0007669"/>
    <property type="project" value="UniProtKB-KW"/>
</dbReference>
<evidence type="ECO:0000256" key="5">
    <source>
        <dbReference type="ARBA" id="ARBA00023014"/>
    </source>
</evidence>
<keyword evidence="4" id="KW-0408">Iron</keyword>
<keyword evidence="9" id="KW-1185">Reference proteome</keyword>
<dbReference type="PROSITE" id="PS51296">
    <property type="entry name" value="RIESKE"/>
    <property type="match status" value="1"/>
</dbReference>
<evidence type="ECO:0000256" key="1">
    <source>
        <dbReference type="ARBA" id="ARBA00022714"/>
    </source>
</evidence>
<dbReference type="GO" id="GO:0004497">
    <property type="term" value="F:monooxygenase activity"/>
    <property type="evidence" value="ECO:0007669"/>
    <property type="project" value="UniProtKB-ARBA"/>
</dbReference>
<dbReference type="GO" id="GO:0005737">
    <property type="term" value="C:cytoplasm"/>
    <property type="evidence" value="ECO:0007669"/>
    <property type="project" value="TreeGrafter"/>
</dbReference>
<dbReference type="Proteomes" id="UP000556436">
    <property type="component" value="Unassembled WGS sequence"/>
</dbReference>
<evidence type="ECO:0000313" key="9">
    <source>
        <dbReference type="Proteomes" id="UP000556436"/>
    </source>
</evidence>
<dbReference type="Pfam" id="PF00355">
    <property type="entry name" value="Rieske"/>
    <property type="match status" value="1"/>
</dbReference>
<dbReference type="Gene3D" id="2.102.10.10">
    <property type="entry name" value="Rieske [2Fe-2S] iron-sulphur domain"/>
    <property type="match status" value="1"/>
</dbReference>
<dbReference type="InterPro" id="IPR050584">
    <property type="entry name" value="Cholesterol_7-desaturase"/>
</dbReference>
<feature type="region of interest" description="Disordered" evidence="6">
    <location>
        <begin position="1"/>
        <end position="21"/>
    </location>
</feature>
<name>A0A7W7PES1_STRNE</name>
<dbReference type="RefSeq" id="WP_184735520.1">
    <property type="nucleotide sequence ID" value="NZ_BMRW01000008.1"/>
</dbReference>
<evidence type="ECO:0000313" key="8">
    <source>
        <dbReference type="EMBL" id="MBB4888156.1"/>
    </source>
</evidence>
<gene>
    <name evidence="8" type="ORF">FHS38_004224</name>
</gene>
<dbReference type="SUPFAM" id="SSF50022">
    <property type="entry name" value="ISP domain"/>
    <property type="match status" value="1"/>
</dbReference>
<keyword evidence="1" id="KW-0001">2Fe-2S</keyword>
<keyword evidence="2" id="KW-0479">Metal-binding</keyword>
<dbReference type="EMBL" id="JACHJG010000008">
    <property type="protein sequence ID" value="MBB4888156.1"/>
    <property type="molecule type" value="Genomic_DNA"/>
</dbReference>
<evidence type="ECO:0000256" key="6">
    <source>
        <dbReference type="SAM" id="MobiDB-lite"/>
    </source>
</evidence>
<dbReference type="GO" id="GO:0046872">
    <property type="term" value="F:metal ion binding"/>
    <property type="evidence" value="ECO:0007669"/>
    <property type="project" value="UniProtKB-KW"/>
</dbReference>
<evidence type="ECO:0000256" key="2">
    <source>
        <dbReference type="ARBA" id="ARBA00022723"/>
    </source>
</evidence>
<organism evidence="8 9">
    <name type="scientific">Streptomyces netropsis</name>
    <name type="common">Streptoverticillium netropsis</name>
    <dbReference type="NCBI Taxonomy" id="55404"/>
    <lineage>
        <taxon>Bacteria</taxon>
        <taxon>Bacillati</taxon>
        <taxon>Actinomycetota</taxon>
        <taxon>Actinomycetes</taxon>
        <taxon>Kitasatosporales</taxon>
        <taxon>Streptomycetaceae</taxon>
        <taxon>Streptomyces</taxon>
    </lineage>
</organism>
<dbReference type="PANTHER" id="PTHR21266">
    <property type="entry name" value="IRON-SULFUR DOMAIN CONTAINING PROTEIN"/>
    <property type="match status" value="1"/>
</dbReference>
<sequence>MTRRPHLRPYDREVHGHLPPGVVPEPVASPTGWYFARFSKHLRRGQVVPVTYMSHEYALFRTASGQVGMIESQCCHMGAHLARGGYVREESLTCGFHAWEFDVAGRCVKIPGGCRIPSRAAQRSLTVREHSGCVWFWHGPGPAEPFTDLDHARDRRRYLYLPGEVHVCHSDLLTVSEHVTDVAHWPCAHGAPGPMTYVPLRDEGRHFSFVIRPVDMNVTRVQRFRPYARVTMASPTLALVSAQSRPEPDTRPPMLTVIAAVSPVRPDLTIAIWAVVVRKLGPDWLLWPVNRLWAAFLRRVVRRNAASDVDVLRWRRPVAKDLWSAADGDSVRAYRRFYRRNLPPGP</sequence>
<dbReference type="PANTHER" id="PTHR21266:SF60">
    <property type="entry name" value="3-KETOSTEROID-9-ALPHA-MONOOXYGENASE, OXYGENASE COMPONENT"/>
    <property type="match status" value="1"/>
</dbReference>
<feature type="domain" description="Rieske" evidence="7">
    <location>
        <begin position="33"/>
        <end position="136"/>
    </location>
</feature>
<keyword evidence="3" id="KW-0560">Oxidoreductase</keyword>